<dbReference type="PANTHER" id="PTHR21262:SF31">
    <property type="entry name" value="GTP PYROPHOSPHOKINASE"/>
    <property type="match status" value="1"/>
</dbReference>
<dbReference type="Pfam" id="PF13291">
    <property type="entry name" value="ACT_4"/>
    <property type="match status" value="1"/>
</dbReference>
<protein>
    <submittedName>
        <fullName evidence="2">GTP pyrophosphokinase</fullName>
    </submittedName>
</protein>
<keyword evidence="2" id="KW-0418">Kinase</keyword>
<dbReference type="CDD" id="cd04876">
    <property type="entry name" value="ACT_RelA-SpoT"/>
    <property type="match status" value="1"/>
</dbReference>
<keyword evidence="2" id="KW-0808">Transferase</keyword>
<reference evidence="2 3" key="1">
    <citation type="journal article" date="2018" name="Vet. Microbiol.">
        <title>Clonal diversity and geographic distribution of methicillin-resistant Staphylococcus pseudintermedius from Australian animals: Discovery of novel sequence types.</title>
        <authorList>
            <person name="Worthing K.A."/>
            <person name="Abraham S."/>
            <person name="Coombs G.W."/>
            <person name="Pang S."/>
            <person name="Saputra S."/>
            <person name="Jordan D."/>
            <person name="Trott D.J."/>
            <person name="Norris J.M."/>
        </authorList>
    </citation>
    <scope>NUCLEOTIDE SEQUENCE [LARGE SCALE GENOMIC DNA]</scope>
    <source>
        <strain evidence="2 3">ST71 3</strain>
    </source>
</reference>
<dbReference type="GO" id="GO:0016301">
    <property type="term" value="F:kinase activity"/>
    <property type="evidence" value="ECO:0007669"/>
    <property type="project" value="UniProtKB-KW"/>
</dbReference>
<dbReference type="GO" id="GO:0005886">
    <property type="term" value="C:plasma membrane"/>
    <property type="evidence" value="ECO:0007669"/>
    <property type="project" value="TreeGrafter"/>
</dbReference>
<dbReference type="Gene3D" id="3.30.70.260">
    <property type="match status" value="1"/>
</dbReference>
<dbReference type="InterPro" id="IPR045865">
    <property type="entry name" value="ACT-like_dom_sf"/>
</dbReference>
<comment type="caution">
    <text evidence="2">The sequence shown here is derived from an EMBL/GenBank/DDBJ whole genome shotgun (WGS) entry which is preliminary data.</text>
</comment>
<dbReference type="Pfam" id="PF19296">
    <property type="entry name" value="RelA_AH_RIS"/>
    <property type="match status" value="1"/>
</dbReference>
<evidence type="ECO:0000259" key="1">
    <source>
        <dbReference type="PROSITE" id="PS51671"/>
    </source>
</evidence>
<dbReference type="EMBL" id="QEIV01002566">
    <property type="protein sequence ID" value="PWZ93333.1"/>
    <property type="molecule type" value="Genomic_DNA"/>
</dbReference>
<gene>
    <name evidence="2" type="ORF">DD924_20170</name>
</gene>
<organism evidence="2 3">
    <name type="scientific">Staphylococcus pseudintermedius</name>
    <dbReference type="NCBI Taxonomy" id="283734"/>
    <lineage>
        <taxon>Bacteria</taxon>
        <taxon>Bacillati</taxon>
        <taxon>Bacillota</taxon>
        <taxon>Bacilli</taxon>
        <taxon>Bacillales</taxon>
        <taxon>Staphylococcaceae</taxon>
        <taxon>Staphylococcus</taxon>
        <taxon>Staphylococcus intermedius group</taxon>
    </lineage>
</organism>
<sequence length="179" mass="20055">LSERLRIEHKQKALNQAQEVTKAAPIKDSITTDSGVYVEGLDNVLIKLSKCCNPIPGDRIVGYITKGHGIKVHRTDCPNIKNENERLIDVEWVKSKDASQKYQVDLEVTAYDRNGLLNEVLQAVNSTSSQLIKVAGKSDVDRNAVINLSIMVKNVHEVYKVADKIKQLGDIYTVTRVWN</sequence>
<dbReference type="PROSITE" id="PS51671">
    <property type="entry name" value="ACT"/>
    <property type="match status" value="1"/>
</dbReference>
<dbReference type="Proteomes" id="UP000246351">
    <property type="component" value="Unassembled WGS sequence"/>
</dbReference>
<name>A0A317Z4H0_STAPS</name>
<proteinExistence type="predicted"/>
<dbReference type="InterPro" id="IPR045600">
    <property type="entry name" value="RelA/SpoT_AH_RIS"/>
</dbReference>
<dbReference type="SUPFAM" id="SSF55021">
    <property type="entry name" value="ACT-like"/>
    <property type="match status" value="1"/>
</dbReference>
<feature type="non-terminal residue" evidence="2">
    <location>
        <position position="1"/>
    </location>
</feature>
<dbReference type="PANTHER" id="PTHR21262">
    <property type="entry name" value="GUANOSINE-3',5'-BIS DIPHOSPHATE 3'-PYROPHOSPHOHYDROLASE"/>
    <property type="match status" value="1"/>
</dbReference>
<dbReference type="AlphaFoldDB" id="A0A317Z4H0"/>
<feature type="domain" description="ACT" evidence="1">
    <location>
        <begin position="105"/>
        <end position="179"/>
    </location>
</feature>
<evidence type="ECO:0000313" key="2">
    <source>
        <dbReference type="EMBL" id="PWZ93333.1"/>
    </source>
</evidence>
<evidence type="ECO:0000313" key="3">
    <source>
        <dbReference type="Proteomes" id="UP000246351"/>
    </source>
</evidence>
<dbReference type="InterPro" id="IPR002912">
    <property type="entry name" value="ACT_dom"/>
</dbReference>
<accession>A0A317Z4H0</accession>